<accession>A0AAE4BRT6</accession>
<feature type="transmembrane region" description="Helical" evidence="1">
    <location>
        <begin position="86"/>
        <end position="105"/>
    </location>
</feature>
<name>A0AAE4BRT6_9BACT</name>
<evidence type="ECO:0000313" key="3">
    <source>
        <dbReference type="Proteomes" id="UP001185092"/>
    </source>
</evidence>
<evidence type="ECO:0000313" key="2">
    <source>
        <dbReference type="EMBL" id="MDR6238228.1"/>
    </source>
</evidence>
<organism evidence="2 3">
    <name type="scientific">Aureibacter tunicatorum</name>
    <dbReference type="NCBI Taxonomy" id="866807"/>
    <lineage>
        <taxon>Bacteria</taxon>
        <taxon>Pseudomonadati</taxon>
        <taxon>Bacteroidota</taxon>
        <taxon>Cytophagia</taxon>
        <taxon>Cytophagales</taxon>
        <taxon>Persicobacteraceae</taxon>
        <taxon>Aureibacter</taxon>
    </lineage>
</organism>
<feature type="transmembrane region" description="Helical" evidence="1">
    <location>
        <begin position="48"/>
        <end position="66"/>
    </location>
</feature>
<comment type="caution">
    <text evidence="2">The sequence shown here is derived from an EMBL/GenBank/DDBJ whole genome shotgun (WGS) entry which is preliminary data.</text>
</comment>
<keyword evidence="1" id="KW-0472">Membrane</keyword>
<reference evidence="2" key="1">
    <citation type="submission" date="2023-07" db="EMBL/GenBank/DDBJ databases">
        <title>Genomic Encyclopedia of Type Strains, Phase IV (KMG-IV): sequencing the most valuable type-strain genomes for metagenomic binning, comparative biology and taxonomic classification.</title>
        <authorList>
            <person name="Goeker M."/>
        </authorList>
    </citation>
    <scope>NUCLEOTIDE SEQUENCE</scope>
    <source>
        <strain evidence="2">DSM 26174</strain>
    </source>
</reference>
<dbReference type="RefSeq" id="WP_309937698.1">
    <property type="nucleotide sequence ID" value="NZ_AP025305.1"/>
</dbReference>
<sequence>MKGISLTFEEKCVCAEDEFCYFVVNSDNFESHEKDYLRGKILDNQITGFLYVSSVLVGWSVVAAWLDSILIPGTVLYSLLEGKITWQIAAPAIIFLSVNISLKFFYIKYSLGNRISIPLAFISVLPYIGSVILIRDQLKGDMLLQKGVIHFLKDRKKMAQKQILDKLKNIFMFWKK</sequence>
<dbReference type="Proteomes" id="UP001185092">
    <property type="component" value="Unassembled WGS sequence"/>
</dbReference>
<gene>
    <name evidence="2" type="ORF">HNQ88_001204</name>
</gene>
<dbReference type="EMBL" id="JAVDQD010000001">
    <property type="protein sequence ID" value="MDR6238228.1"/>
    <property type="molecule type" value="Genomic_DNA"/>
</dbReference>
<feature type="transmembrane region" description="Helical" evidence="1">
    <location>
        <begin position="117"/>
        <end position="134"/>
    </location>
</feature>
<evidence type="ECO:0000256" key="1">
    <source>
        <dbReference type="SAM" id="Phobius"/>
    </source>
</evidence>
<keyword evidence="1" id="KW-1133">Transmembrane helix</keyword>
<proteinExistence type="predicted"/>
<keyword evidence="3" id="KW-1185">Reference proteome</keyword>
<protein>
    <submittedName>
        <fullName evidence="2">Uncharacterized protein</fullName>
    </submittedName>
</protein>
<keyword evidence="1" id="KW-0812">Transmembrane</keyword>
<dbReference type="AlphaFoldDB" id="A0AAE4BRT6"/>